<dbReference type="SUPFAM" id="SSF46689">
    <property type="entry name" value="Homeodomain-like"/>
    <property type="match status" value="1"/>
</dbReference>
<comment type="caution">
    <text evidence="7">The sequence shown here is derived from an EMBL/GenBank/DDBJ whole genome shotgun (WGS) entry which is preliminary data.</text>
</comment>
<dbReference type="InterPro" id="IPR001005">
    <property type="entry name" value="SANT/Myb"/>
</dbReference>
<feature type="compositionally biased region" description="Basic residues" evidence="3">
    <location>
        <begin position="140"/>
        <end position="149"/>
    </location>
</feature>
<dbReference type="InterPro" id="IPR017930">
    <property type="entry name" value="Myb_dom"/>
</dbReference>
<dbReference type="SMART" id="SM00717">
    <property type="entry name" value="SANT"/>
    <property type="match status" value="1"/>
</dbReference>
<evidence type="ECO:0000256" key="2">
    <source>
        <dbReference type="ARBA" id="ARBA00023242"/>
    </source>
</evidence>
<gene>
    <name evidence="7" type="primary">ALY3_2</name>
    <name evidence="7" type="ORF">CK203_085235</name>
</gene>
<evidence type="ECO:0000259" key="6">
    <source>
        <dbReference type="PROSITE" id="PS51294"/>
    </source>
</evidence>
<keyword evidence="2" id="KW-0539">Nucleus</keyword>
<evidence type="ECO:0000256" key="1">
    <source>
        <dbReference type="ARBA" id="ARBA00004123"/>
    </source>
</evidence>
<accession>A0A438F6U7</accession>
<dbReference type="GO" id="GO:0006351">
    <property type="term" value="P:DNA-templated transcription"/>
    <property type="evidence" value="ECO:0007669"/>
    <property type="project" value="InterPro"/>
</dbReference>
<comment type="subcellular location">
    <subcellularLocation>
        <location evidence="1">Nucleus</location>
    </subcellularLocation>
</comment>
<dbReference type="PANTHER" id="PTHR21689:SF2">
    <property type="entry name" value="PROTEIN LIN-9 HOMOLOG"/>
    <property type="match status" value="1"/>
</dbReference>
<dbReference type="EMBL" id="QGNW01001108">
    <property type="protein sequence ID" value="RVW55744.1"/>
    <property type="molecule type" value="Genomic_DNA"/>
</dbReference>
<evidence type="ECO:0000259" key="4">
    <source>
        <dbReference type="PROSITE" id="PS50090"/>
    </source>
</evidence>
<protein>
    <submittedName>
        <fullName evidence="7">Protein always early 3</fullName>
    </submittedName>
</protein>
<evidence type="ECO:0000256" key="3">
    <source>
        <dbReference type="SAM" id="MobiDB-lite"/>
    </source>
</evidence>
<evidence type="ECO:0000313" key="8">
    <source>
        <dbReference type="Proteomes" id="UP000288805"/>
    </source>
</evidence>
<feature type="domain" description="Myb-like" evidence="4">
    <location>
        <begin position="30"/>
        <end position="62"/>
    </location>
</feature>
<dbReference type="GO" id="GO:0005634">
    <property type="term" value="C:nucleus"/>
    <property type="evidence" value="ECO:0007669"/>
    <property type="project" value="UniProtKB-SubCell"/>
</dbReference>
<name>A0A438F6U7_VITVI</name>
<dbReference type="AlphaFoldDB" id="A0A438F6U7"/>
<feature type="domain" description="SANT" evidence="5">
    <location>
        <begin position="27"/>
        <end position="64"/>
    </location>
</feature>
<feature type="compositionally biased region" description="Polar residues" evidence="3">
    <location>
        <begin position="126"/>
        <end position="138"/>
    </location>
</feature>
<feature type="region of interest" description="Disordered" evidence="3">
    <location>
        <begin position="108"/>
        <end position="168"/>
    </location>
</feature>
<dbReference type="Gene3D" id="1.20.58.1880">
    <property type="match status" value="1"/>
</dbReference>
<dbReference type="InterPro" id="IPR017884">
    <property type="entry name" value="SANT_dom"/>
</dbReference>
<dbReference type="GO" id="GO:0017053">
    <property type="term" value="C:transcription repressor complex"/>
    <property type="evidence" value="ECO:0007669"/>
    <property type="project" value="InterPro"/>
</dbReference>
<reference evidence="7 8" key="1">
    <citation type="journal article" date="2018" name="PLoS Genet.">
        <title>Population sequencing reveals clonal diversity and ancestral inbreeding in the grapevine cultivar Chardonnay.</title>
        <authorList>
            <person name="Roach M.J."/>
            <person name="Johnson D.L."/>
            <person name="Bohlmann J."/>
            <person name="van Vuuren H.J."/>
            <person name="Jones S.J."/>
            <person name="Pretorius I.S."/>
            <person name="Schmidt S.A."/>
            <person name="Borneman A.R."/>
        </authorList>
    </citation>
    <scope>NUCLEOTIDE SEQUENCE [LARGE SCALE GENOMIC DNA]</scope>
    <source>
        <strain evidence="8">cv. Chardonnay</strain>
        <tissue evidence="7">Leaf</tissue>
    </source>
</reference>
<dbReference type="InterPro" id="IPR009057">
    <property type="entry name" value="Homeodomain-like_sf"/>
</dbReference>
<proteinExistence type="predicted"/>
<dbReference type="Proteomes" id="UP000288805">
    <property type="component" value="Unassembled WGS sequence"/>
</dbReference>
<dbReference type="PROSITE" id="PS50090">
    <property type="entry name" value="MYB_LIKE"/>
    <property type="match status" value="1"/>
</dbReference>
<dbReference type="PROSITE" id="PS51293">
    <property type="entry name" value="SANT"/>
    <property type="match status" value="1"/>
</dbReference>
<evidence type="ECO:0000313" key="7">
    <source>
        <dbReference type="EMBL" id="RVW55744.1"/>
    </source>
</evidence>
<dbReference type="CDD" id="cd00167">
    <property type="entry name" value="SANT"/>
    <property type="match status" value="1"/>
</dbReference>
<organism evidence="7 8">
    <name type="scientific">Vitis vinifera</name>
    <name type="common">Grape</name>
    <dbReference type="NCBI Taxonomy" id="29760"/>
    <lineage>
        <taxon>Eukaryota</taxon>
        <taxon>Viridiplantae</taxon>
        <taxon>Streptophyta</taxon>
        <taxon>Embryophyta</taxon>
        <taxon>Tracheophyta</taxon>
        <taxon>Spermatophyta</taxon>
        <taxon>Magnoliopsida</taxon>
        <taxon>eudicotyledons</taxon>
        <taxon>Gunneridae</taxon>
        <taxon>Pentapetalae</taxon>
        <taxon>rosids</taxon>
        <taxon>Vitales</taxon>
        <taxon>Vitaceae</taxon>
        <taxon>Viteae</taxon>
        <taxon>Vitis</taxon>
    </lineage>
</organism>
<dbReference type="PROSITE" id="PS51294">
    <property type="entry name" value="HTH_MYB"/>
    <property type="match status" value="1"/>
</dbReference>
<dbReference type="PANTHER" id="PTHR21689">
    <property type="entry name" value="LIN-9"/>
    <property type="match status" value="1"/>
</dbReference>
<evidence type="ECO:0000259" key="5">
    <source>
        <dbReference type="PROSITE" id="PS51293"/>
    </source>
</evidence>
<feature type="domain" description="HTH myb-type" evidence="6">
    <location>
        <begin position="32"/>
        <end position="62"/>
    </location>
</feature>
<dbReference type="Pfam" id="PF00249">
    <property type="entry name" value="Myb_DNA-binding"/>
    <property type="match status" value="1"/>
</dbReference>
<sequence>MLKSLNCQTFNLSQSFYHVQKRKLSDMLGSQWSKEELERFYEAYRKHGKDWKKVASVVRNRSVEMVEALYTMNRAYLSLPEGTASVVGLIAMMTDHYTVLAPQLLKRNVSLPPPPQTPSLGHEGSDSGQESNDGTGTSRKPPKRGRGKIRPNSSKELDGHFPDLSQSPLAASSYGCLSLLKKKRSGGKHSLSLFTHMN</sequence>
<dbReference type="InterPro" id="IPR010561">
    <property type="entry name" value="LIN-9/ALY1"/>
</dbReference>